<dbReference type="InterPro" id="IPR019927">
    <property type="entry name" value="Ribosomal_uL3_bac/org-type"/>
</dbReference>
<dbReference type="InterPro" id="IPR009000">
    <property type="entry name" value="Transl_B-barrel_sf"/>
</dbReference>
<dbReference type="PANTHER" id="PTHR11229">
    <property type="entry name" value="50S RIBOSOMAL PROTEIN L3"/>
    <property type="match status" value="1"/>
</dbReference>
<evidence type="ECO:0000256" key="7">
    <source>
        <dbReference type="HAMAP-Rule" id="MF_01325"/>
    </source>
</evidence>
<name>A0A9D1PRW8_9FIRM</name>
<keyword evidence="4 7" id="KW-0689">Ribosomal protein</keyword>
<dbReference type="Gene3D" id="2.40.30.10">
    <property type="entry name" value="Translation factors"/>
    <property type="match status" value="1"/>
</dbReference>
<evidence type="ECO:0000313" key="10">
    <source>
        <dbReference type="EMBL" id="HIV86288.1"/>
    </source>
</evidence>
<evidence type="ECO:0000256" key="2">
    <source>
        <dbReference type="ARBA" id="ARBA00022730"/>
    </source>
</evidence>
<organism evidence="10 11">
    <name type="scientific">Candidatus Monoglobus merdigallinarum</name>
    <dbReference type="NCBI Taxonomy" id="2838698"/>
    <lineage>
        <taxon>Bacteria</taxon>
        <taxon>Bacillati</taxon>
        <taxon>Bacillota</taxon>
        <taxon>Clostridia</taxon>
        <taxon>Monoglobales</taxon>
        <taxon>Monoglobaceae</taxon>
        <taxon>Monoglobus</taxon>
    </lineage>
</organism>
<sequence length="211" mass="22654">MKKAILGKKIGMTQIFTEDGMLIPVSVIEAGPCRVVQKKTEEVDGYTAVQVGYGEKKERRANKPEKGHFAKAGVPVMKHLKEFKLDGAAEMNVGDTLTVEQFTEGELLDVTGTSKGHGFAGAIKRWGTHRGPMTHGSHYHRGPGSLGACSDPSRVFKGKKMPGHYGVDKVTIQNLGLVKIDTERNLLLVKGSIPGPKGGLVVVRNAVKANA</sequence>
<comment type="caution">
    <text evidence="10">The sequence shown here is derived from an EMBL/GenBank/DDBJ whole genome shotgun (WGS) entry which is preliminary data.</text>
</comment>
<dbReference type="SUPFAM" id="SSF50447">
    <property type="entry name" value="Translation proteins"/>
    <property type="match status" value="1"/>
</dbReference>
<dbReference type="InterPro" id="IPR019926">
    <property type="entry name" value="Ribosomal_uL3_CS"/>
</dbReference>
<proteinExistence type="inferred from homology"/>
<dbReference type="FunFam" id="2.40.30.10:FF:000004">
    <property type="entry name" value="50S ribosomal protein L3"/>
    <property type="match status" value="1"/>
</dbReference>
<dbReference type="Gene3D" id="3.30.160.810">
    <property type="match status" value="1"/>
</dbReference>
<accession>A0A9D1PRW8</accession>
<dbReference type="GO" id="GO:0022625">
    <property type="term" value="C:cytosolic large ribosomal subunit"/>
    <property type="evidence" value="ECO:0007669"/>
    <property type="project" value="TreeGrafter"/>
</dbReference>
<evidence type="ECO:0000313" key="11">
    <source>
        <dbReference type="Proteomes" id="UP000824162"/>
    </source>
</evidence>
<evidence type="ECO:0000256" key="9">
    <source>
        <dbReference type="RuleBase" id="RU003906"/>
    </source>
</evidence>
<keyword evidence="5 7" id="KW-0687">Ribonucleoprotein</keyword>
<evidence type="ECO:0000256" key="5">
    <source>
        <dbReference type="ARBA" id="ARBA00023274"/>
    </source>
</evidence>
<keyword evidence="3 7" id="KW-0694">RNA-binding</keyword>
<comment type="subunit">
    <text evidence="7 9">Part of the 50S ribosomal subunit. Forms a cluster with proteins L14 and L19.</text>
</comment>
<dbReference type="HAMAP" id="MF_01325_B">
    <property type="entry name" value="Ribosomal_uL3_B"/>
    <property type="match status" value="1"/>
</dbReference>
<evidence type="ECO:0000256" key="3">
    <source>
        <dbReference type="ARBA" id="ARBA00022884"/>
    </source>
</evidence>
<comment type="function">
    <text evidence="7 9">One of the primary rRNA binding proteins, it binds directly near the 3'-end of the 23S rRNA, where it nucleates assembly of the 50S subunit.</text>
</comment>
<evidence type="ECO:0000256" key="8">
    <source>
        <dbReference type="RuleBase" id="RU003905"/>
    </source>
</evidence>
<dbReference type="EMBL" id="DXIJ01000119">
    <property type="protein sequence ID" value="HIV86288.1"/>
    <property type="molecule type" value="Genomic_DNA"/>
</dbReference>
<dbReference type="Pfam" id="PF00297">
    <property type="entry name" value="Ribosomal_L3"/>
    <property type="match status" value="1"/>
</dbReference>
<keyword evidence="2 7" id="KW-0699">rRNA-binding</keyword>
<evidence type="ECO:0000256" key="4">
    <source>
        <dbReference type="ARBA" id="ARBA00022980"/>
    </source>
</evidence>
<comment type="similarity">
    <text evidence="1 7 8">Belongs to the universal ribosomal protein uL3 family.</text>
</comment>
<gene>
    <name evidence="7 10" type="primary">rplC</name>
    <name evidence="10" type="ORF">H9900_05705</name>
</gene>
<dbReference type="Proteomes" id="UP000824162">
    <property type="component" value="Unassembled WGS sequence"/>
</dbReference>
<dbReference type="PANTHER" id="PTHR11229:SF16">
    <property type="entry name" value="LARGE RIBOSOMAL SUBUNIT PROTEIN UL3C"/>
    <property type="match status" value="1"/>
</dbReference>
<reference evidence="10" key="2">
    <citation type="submission" date="2021-04" db="EMBL/GenBank/DDBJ databases">
        <authorList>
            <person name="Gilroy R."/>
        </authorList>
    </citation>
    <scope>NUCLEOTIDE SEQUENCE</scope>
    <source>
        <strain evidence="10">5790</strain>
    </source>
</reference>
<evidence type="ECO:0000256" key="1">
    <source>
        <dbReference type="ARBA" id="ARBA00006540"/>
    </source>
</evidence>
<dbReference type="NCBIfam" id="TIGR03625">
    <property type="entry name" value="L3_bact"/>
    <property type="match status" value="1"/>
</dbReference>
<evidence type="ECO:0000256" key="6">
    <source>
        <dbReference type="ARBA" id="ARBA00035243"/>
    </source>
</evidence>
<dbReference type="PROSITE" id="PS00474">
    <property type="entry name" value="RIBOSOMAL_L3"/>
    <property type="match status" value="1"/>
</dbReference>
<dbReference type="AlphaFoldDB" id="A0A9D1PRW8"/>
<protein>
    <recommendedName>
        <fullName evidence="6 7">Large ribosomal subunit protein uL3</fullName>
    </recommendedName>
</protein>
<dbReference type="FunFam" id="3.30.160.810:FF:000001">
    <property type="entry name" value="50S ribosomal protein L3"/>
    <property type="match status" value="1"/>
</dbReference>
<dbReference type="GO" id="GO:0019843">
    <property type="term" value="F:rRNA binding"/>
    <property type="evidence" value="ECO:0007669"/>
    <property type="project" value="UniProtKB-UniRule"/>
</dbReference>
<dbReference type="GO" id="GO:0003735">
    <property type="term" value="F:structural constituent of ribosome"/>
    <property type="evidence" value="ECO:0007669"/>
    <property type="project" value="UniProtKB-UniRule"/>
</dbReference>
<dbReference type="GO" id="GO:0006412">
    <property type="term" value="P:translation"/>
    <property type="evidence" value="ECO:0007669"/>
    <property type="project" value="UniProtKB-UniRule"/>
</dbReference>
<dbReference type="InterPro" id="IPR000597">
    <property type="entry name" value="Ribosomal_uL3"/>
</dbReference>
<reference evidence="10" key="1">
    <citation type="journal article" date="2021" name="PeerJ">
        <title>Extensive microbial diversity within the chicken gut microbiome revealed by metagenomics and culture.</title>
        <authorList>
            <person name="Gilroy R."/>
            <person name="Ravi A."/>
            <person name="Getino M."/>
            <person name="Pursley I."/>
            <person name="Horton D.L."/>
            <person name="Alikhan N.F."/>
            <person name="Baker D."/>
            <person name="Gharbi K."/>
            <person name="Hall N."/>
            <person name="Watson M."/>
            <person name="Adriaenssens E.M."/>
            <person name="Foster-Nyarko E."/>
            <person name="Jarju S."/>
            <person name="Secka A."/>
            <person name="Antonio M."/>
            <person name="Oren A."/>
            <person name="Chaudhuri R.R."/>
            <person name="La Ragione R."/>
            <person name="Hildebrand F."/>
            <person name="Pallen M.J."/>
        </authorList>
    </citation>
    <scope>NUCLEOTIDE SEQUENCE</scope>
    <source>
        <strain evidence="10">5790</strain>
    </source>
</reference>